<feature type="binding site" evidence="3">
    <location>
        <begin position="45"/>
        <end position="50"/>
    </location>
    <ligand>
        <name>substrate</name>
    </ligand>
</feature>
<organism evidence="6 7">
    <name type="scientific">Calorimonas adulescens</name>
    <dbReference type="NCBI Taxonomy" id="2606906"/>
    <lineage>
        <taxon>Bacteria</taxon>
        <taxon>Bacillati</taxon>
        <taxon>Bacillota</taxon>
        <taxon>Clostridia</taxon>
        <taxon>Thermoanaerobacterales</taxon>
        <taxon>Thermoanaerobacteraceae</taxon>
        <taxon>Calorimonas</taxon>
    </lineage>
</organism>
<feature type="active site" description="Proton donor/acceptor" evidence="2">
    <location>
        <position position="12"/>
    </location>
</feature>
<feature type="binding site" evidence="3">
    <location>
        <position position="146"/>
    </location>
    <ligand>
        <name>substrate</name>
    </ligand>
</feature>
<dbReference type="NCBIfam" id="TIGR02009">
    <property type="entry name" value="PGMB-YQAB-SF"/>
    <property type="match status" value="1"/>
</dbReference>
<keyword evidence="7" id="KW-1185">Reference proteome</keyword>
<dbReference type="Gene3D" id="3.40.50.1000">
    <property type="entry name" value="HAD superfamily/HAD-like"/>
    <property type="match status" value="1"/>
</dbReference>
<dbReference type="InterPro" id="IPR023214">
    <property type="entry name" value="HAD_sf"/>
</dbReference>
<dbReference type="InterPro" id="IPR023198">
    <property type="entry name" value="PGP-like_dom2"/>
</dbReference>
<evidence type="ECO:0000256" key="4">
    <source>
        <dbReference type="PIRSR" id="PIRSR610972-3"/>
    </source>
</evidence>
<dbReference type="SFLD" id="SFLDG01135">
    <property type="entry name" value="C1.5.6:_HAD__Beta-PGM__Phospha"/>
    <property type="match status" value="1"/>
</dbReference>
<protein>
    <submittedName>
        <fullName evidence="6">Beta-phosphoglucomutase</fullName>
        <ecNumber evidence="6">5.4.2.6</ecNumber>
    </submittedName>
</protein>
<dbReference type="PANTHER" id="PTHR18901">
    <property type="entry name" value="2-DEOXYGLUCOSE-6-PHOSPHATE PHOSPHATASE 2"/>
    <property type="match status" value="1"/>
</dbReference>
<feature type="site" description="Important for catalytic activity and assists the phosphoryl transfer reaction to Asp8 by balancing charge and orienting the reacting groups" evidence="5">
    <location>
        <position position="115"/>
    </location>
</feature>
<dbReference type="InterPro" id="IPR006439">
    <property type="entry name" value="HAD-SF_hydro_IA"/>
</dbReference>
<dbReference type="InterPro" id="IPR010976">
    <property type="entry name" value="B-phosphoglucomutase_hydrolase"/>
</dbReference>
<dbReference type="PANTHER" id="PTHR18901:SF38">
    <property type="entry name" value="PSEUDOURIDINE-5'-PHOSPHATASE"/>
    <property type="match status" value="1"/>
</dbReference>
<dbReference type="NCBIfam" id="TIGR01990">
    <property type="entry name" value="bPGM"/>
    <property type="match status" value="1"/>
</dbReference>
<dbReference type="AlphaFoldDB" id="A0A5D8QCD8"/>
<evidence type="ECO:0000256" key="3">
    <source>
        <dbReference type="PIRSR" id="PIRSR610972-2"/>
    </source>
</evidence>
<name>A0A5D8QCD8_9THEO</name>
<feature type="binding site" evidence="3">
    <location>
        <position position="77"/>
    </location>
    <ligand>
        <name>substrate</name>
    </ligand>
</feature>
<dbReference type="Proteomes" id="UP000322976">
    <property type="component" value="Unassembled WGS sequence"/>
</dbReference>
<dbReference type="RefSeq" id="WP_149545073.1">
    <property type="nucleotide sequence ID" value="NZ_VTPS01000007.1"/>
</dbReference>
<dbReference type="SFLD" id="SFLDG01129">
    <property type="entry name" value="C1.5:_HAD__Beta-PGM__Phosphata"/>
    <property type="match status" value="1"/>
</dbReference>
<dbReference type="SFLD" id="SFLDS00003">
    <property type="entry name" value="Haloacid_Dehalogenase"/>
    <property type="match status" value="1"/>
</dbReference>
<dbReference type="GO" id="GO:0008801">
    <property type="term" value="F:beta-phosphoglucomutase activity"/>
    <property type="evidence" value="ECO:0007669"/>
    <property type="project" value="UniProtKB-EC"/>
</dbReference>
<dbReference type="InterPro" id="IPR036412">
    <property type="entry name" value="HAD-like_sf"/>
</dbReference>
<dbReference type="Gene3D" id="1.10.150.240">
    <property type="entry name" value="Putative phosphatase, domain 2"/>
    <property type="match status" value="1"/>
</dbReference>
<feature type="binding site" evidence="3">
    <location>
        <begin position="10"/>
        <end position="12"/>
    </location>
    <ligand>
        <name>substrate</name>
    </ligand>
</feature>
<gene>
    <name evidence="6" type="primary">pgmB</name>
    <name evidence="6" type="ORF">FWJ32_06055</name>
</gene>
<dbReference type="InterPro" id="IPR010972">
    <property type="entry name" value="Beta-PGM"/>
</dbReference>
<evidence type="ECO:0000256" key="1">
    <source>
        <dbReference type="ARBA" id="ARBA00006171"/>
    </source>
</evidence>
<feature type="binding site" evidence="4">
    <location>
        <position position="10"/>
    </location>
    <ligand>
        <name>Mg(2+)</name>
        <dbReference type="ChEBI" id="CHEBI:18420"/>
    </ligand>
</feature>
<comment type="similarity">
    <text evidence="1">Belongs to the HAD-like hydrolase superfamily. CbbY/CbbZ/Gph/YieH family.</text>
</comment>
<dbReference type="GO" id="GO:0005975">
    <property type="term" value="P:carbohydrate metabolic process"/>
    <property type="evidence" value="ECO:0007669"/>
    <property type="project" value="InterPro"/>
</dbReference>
<proteinExistence type="inferred from homology"/>
<evidence type="ECO:0000313" key="7">
    <source>
        <dbReference type="Proteomes" id="UP000322976"/>
    </source>
</evidence>
<keyword evidence="6" id="KW-0413">Isomerase</keyword>
<dbReference type="PRINTS" id="PR00413">
    <property type="entry name" value="HADHALOGNASE"/>
</dbReference>
<dbReference type="CDD" id="cd02598">
    <property type="entry name" value="HAD_BPGM"/>
    <property type="match status" value="1"/>
</dbReference>
<evidence type="ECO:0000313" key="6">
    <source>
        <dbReference type="EMBL" id="TZE82310.1"/>
    </source>
</evidence>
<feature type="binding site" evidence="4">
    <location>
        <position position="12"/>
    </location>
    <ligand>
        <name>Mg(2+)</name>
        <dbReference type="ChEBI" id="CHEBI:18420"/>
    </ligand>
</feature>
<feature type="binding site" evidence="3">
    <location>
        <begin position="115"/>
        <end position="119"/>
    </location>
    <ligand>
        <name>substrate</name>
    </ligand>
</feature>
<comment type="caution">
    <text evidence="6">The sequence shown here is derived from an EMBL/GenBank/DDBJ whole genome shotgun (WGS) entry which is preliminary data.</text>
</comment>
<dbReference type="EC" id="5.4.2.6" evidence="6"/>
<feature type="binding site" evidence="3">
    <location>
        <position position="53"/>
    </location>
    <ligand>
        <name>substrate</name>
    </ligand>
</feature>
<keyword evidence="4" id="KW-0460">Magnesium</keyword>
<dbReference type="GO" id="GO:0000287">
    <property type="term" value="F:magnesium ion binding"/>
    <property type="evidence" value="ECO:0007669"/>
    <property type="project" value="InterPro"/>
</dbReference>
<dbReference type="EMBL" id="VTPS01000007">
    <property type="protein sequence ID" value="TZE82310.1"/>
    <property type="molecule type" value="Genomic_DNA"/>
</dbReference>
<dbReference type="SFLD" id="SFLDF00046">
    <property type="entry name" value="beta-phosphoglucomutase"/>
    <property type="match status" value="1"/>
</dbReference>
<feature type="site" description="Important for catalytic activity and assists the phosphoryl transfer reaction to Asp8 by balancing charge and orienting the reacting groups" evidence="5">
    <location>
        <position position="146"/>
    </location>
</feature>
<evidence type="ECO:0000256" key="2">
    <source>
        <dbReference type="PIRSR" id="PIRSR610972-1"/>
    </source>
</evidence>
<dbReference type="InterPro" id="IPR041492">
    <property type="entry name" value="HAD_2"/>
</dbReference>
<accession>A0A5D8QCD8</accession>
<dbReference type="Pfam" id="PF13419">
    <property type="entry name" value="HAD_2"/>
    <property type="match status" value="1"/>
</dbReference>
<feature type="binding site" evidence="4">
    <location>
        <position position="171"/>
    </location>
    <ligand>
        <name>Mg(2+)</name>
        <dbReference type="ChEBI" id="CHEBI:18420"/>
    </ligand>
</feature>
<evidence type="ECO:0000256" key="5">
    <source>
        <dbReference type="PIRSR" id="PIRSR610972-4"/>
    </source>
</evidence>
<dbReference type="SUPFAM" id="SSF56784">
    <property type="entry name" value="HAD-like"/>
    <property type="match status" value="1"/>
</dbReference>
<comment type="cofactor">
    <cofactor evidence="4">
        <name>Mg(2+)</name>
        <dbReference type="ChEBI" id="CHEBI:18420"/>
    </cofactor>
    <text evidence="4">Binds 2 magnesium ions per subunit.</text>
</comment>
<reference evidence="6 7" key="1">
    <citation type="submission" date="2019-08" db="EMBL/GenBank/DDBJ databases">
        <title>Calorimonas adulescens gen. nov., sp. nov., an anaerobic thermophilic bacterium from Sakhalin hot spring.</title>
        <authorList>
            <person name="Khomyakova M.A."/>
            <person name="Merkel A.Y."/>
            <person name="Novikov A."/>
            <person name="Bonch-Osmolovskaya E.A."/>
            <person name="Slobodkin A.I."/>
        </authorList>
    </citation>
    <scope>NUCLEOTIDE SEQUENCE [LARGE SCALE GENOMIC DNA]</scope>
    <source>
        <strain evidence="6 7">A05MB</strain>
    </source>
</reference>
<sequence>MLRYEGMIFDLDGVLTDTARFHYAAWKRLCEEIGCYFDEIINEKLKGIGRMESLNIILNENDIEISDEGKQFLADRKNLYYKEMISKITPMDLLPGVSELFQRLNELGVKKAVASASRNACTVLERLGIIDYFQYIVDTDRIKNGKPDPEIFLNASKGLGIPPKKCIGVEDSQAGIEAIKKAGMYAIGIGKPDTLYKADLVLRDLRDTDRIISILLP</sequence>
<feature type="active site" description="Proton donor/acceptor" evidence="2">
    <location>
        <position position="10"/>
    </location>
</feature>
<feature type="binding site" evidence="4">
    <location>
        <position position="170"/>
    </location>
    <ligand>
        <name>Mg(2+)</name>
        <dbReference type="ChEBI" id="CHEBI:18420"/>
    </ligand>
</feature>
<dbReference type="NCBIfam" id="TIGR01509">
    <property type="entry name" value="HAD-SF-IA-v3"/>
    <property type="match status" value="1"/>
</dbReference>
<keyword evidence="4" id="KW-0479">Metal-binding</keyword>
<feature type="binding site" evidence="3">
    <location>
        <position position="26"/>
    </location>
    <ligand>
        <name>substrate</name>
    </ligand>
</feature>